<feature type="domain" description="Dof-type" evidence="1">
    <location>
        <begin position="59"/>
        <end position="101"/>
    </location>
</feature>
<organism evidence="2 3">
    <name type="scientific">Taxus chinensis</name>
    <name type="common">Chinese yew</name>
    <name type="synonym">Taxus wallichiana var. chinensis</name>
    <dbReference type="NCBI Taxonomy" id="29808"/>
    <lineage>
        <taxon>Eukaryota</taxon>
        <taxon>Viridiplantae</taxon>
        <taxon>Streptophyta</taxon>
        <taxon>Embryophyta</taxon>
        <taxon>Tracheophyta</taxon>
        <taxon>Spermatophyta</taxon>
        <taxon>Pinopsida</taxon>
        <taxon>Pinidae</taxon>
        <taxon>Conifers II</taxon>
        <taxon>Cupressales</taxon>
        <taxon>Taxaceae</taxon>
        <taxon>Taxus</taxon>
    </lineage>
</organism>
<dbReference type="Proteomes" id="UP000824469">
    <property type="component" value="Unassembled WGS sequence"/>
</dbReference>
<comment type="caution">
    <text evidence="2">The sequence shown here is derived from an EMBL/GenBank/DDBJ whole genome shotgun (WGS) entry which is preliminary data.</text>
</comment>
<proteinExistence type="predicted"/>
<protein>
    <recommendedName>
        <fullName evidence="1">Dof-type domain-containing protein</fullName>
    </recommendedName>
</protein>
<gene>
    <name evidence="2" type="ORF">KI387_031945</name>
</gene>
<evidence type="ECO:0000313" key="2">
    <source>
        <dbReference type="EMBL" id="KAH9287828.1"/>
    </source>
</evidence>
<keyword evidence="3" id="KW-1185">Reference proteome</keyword>
<evidence type="ECO:0000313" key="3">
    <source>
        <dbReference type="Proteomes" id="UP000824469"/>
    </source>
</evidence>
<dbReference type="GO" id="GO:0006355">
    <property type="term" value="P:regulation of DNA-templated transcription"/>
    <property type="evidence" value="ECO:0007669"/>
    <property type="project" value="InterPro"/>
</dbReference>
<dbReference type="Pfam" id="PF02701">
    <property type="entry name" value="Zn_ribbon_Dof"/>
    <property type="match status" value="1"/>
</dbReference>
<evidence type="ECO:0000259" key="1">
    <source>
        <dbReference type="Pfam" id="PF02701"/>
    </source>
</evidence>
<accession>A0AA38F342</accession>
<dbReference type="InterPro" id="IPR003851">
    <property type="entry name" value="Znf_Dof"/>
</dbReference>
<reference evidence="2 3" key="1">
    <citation type="journal article" date="2021" name="Nat. Plants">
        <title>The Taxus genome provides insights into paclitaxel biosynthesis.</title>
        <authorList>
            <person name="Xiong X."/>
            <person name="Gou J."/>
            <person name="Liao Q."/>
            <person name="Li Y."/>
            <person name="Zhou Q."/>
            <person name="Bi G."/>
            <person name="Li C."/>
            <person name="Du R."/>
            <person name="Wang X."/>
            <person name="Sun T."/>
            <person name="Guo L."/>
            <person name="Liang H."/>
            <person name="Lu P."/>
            <person name="Wu Y."/>
            <person name="Zhang Z."/>
            <person name="Ro D.K."/>
            <person name="Shang Y."/>
            <person name="Huang S."/>
            <person name="Yan J."/>
        </authorList>
    </citation>
    <scope>NUCLEOTIDE SEQUENCE [LARGE SCALE GENOMIC DNA]</scope>
    <source>
        <strain evidence="2">Ta-2019</strain>
    </source>
</reference>
<sequence length="380" mass="42567">MMETLQGILADLRAQAVNFSCLDVLNFIKEAVQENDAYALPVDCKKFISDAFRSCKPPLCPSCKSSQHCVFRYLNNKMTARSIQPRFCCHNCKKNFTLGGNTYAKISIDRKRKNLVIAAGEGENCDNKSIRQCIPQVLWSGESSGNTTLNSDIQTPRNFLSCPPLFPAGPEGLEITHISHDVVNEDDFSFSWRDSFFDAFADSNLNKSKMPSHAQEETTIPYDFNEAAGPWNEKITEPQEHIAVNQSGQESKENSLASGALMGMYEQEDLPKEIDSKLSWIGGIDSETRLPSDSIDSELSLIAEVSELLQGNNQQLDWHYGADKTDIEGEENSLISCELMGKCFEEDLLIQLAVQKMELDCSRGYFEDPEWYNSTSLWAG</sequence>
<dbReference type="EMBL" id="JAHRHJ020003813">
    <property type="protein sequence ID" value="KAH9287828.1"/>
    <property type="molecule type" value="Genomic_DNA"/>
</dbReference>
<dbReference type="GO" id="GO:0003677">
    <property type="term" value="F:DNA binding"/>
    <property type="evidence" value="ECO:0007669"/>
    <property type="project" value="InterPro"/>
</dbReference>
<name>A0AA38F342_TAXCH</name>
<dbReference type="AlphaFoldDB" id="A0AA38F342"/>